<proteinExistence type="inferred from homology"/>
<sequence length="580" mass="65834">MDILTNHIGYSAAGPKKAVIKCREEERAEAFSVLDLKGNKIYTGVPVLVGPVANWNTGIYYRADFSQITLEGTYRIQVGEHYSQEFEISKCLVTMRMLNAVSYYFKAQRSSGEWLVDDKSLPFKGPREGEVDAHGGWYDATGDYGIHFSHLSHSAYHNPQQIPFSAYTFFKAHDFLTESKNEQYSMLKRRMLDEGFFGADFVMRMRAPSGSFFRSINRSDALASVEGTRRIGFEYKRSSDQFSDVAETAGEEMIGDENYEVSLRSGGGLAIAALAIAGRNYYPSGEHTQKEYIQAAKSAWTYLSENNERYVNDGKWNLVDEYCALMAVTELYITTKEYDYLQKARQMAKKIYARTTPTGSGLKRLEVTKEVPYYHAADEGMPVVALLQYAEIEPEDGRKAEAVKYAEDIMRWKLMVTDNRSNPFGYPVLESKEGNQIVEKFFFPHSSTAAPWWQGDNARIASIAAASMELSYVTADETLGVRCRRMAQDTLDWIMGLNPFDSCMIEGYGRNNIQYFFKNRYDFINCPGGIVNGITSAPADEEGIAFVQHPTSEINDNWRWAEQWIPHGSWFIYATALKKE</sequence>
<evidence type="ECO:0000256" key="4">
    <source>
        <dbReference type="ARBA" id="ARBA00023326"/>
    </source>
</evidence>
<dbReference type="RefSeq" id="WP_160560179.1">
    <property type="nucleotide sequence ID" value="NZ_QZDT01000015.1"/>
</dbReference>
<evidence type="ECO:0000259" key="6">
    <source>
        <dbReference type="Pfam" id="PF02927"/>
    </source>
</evidence>
<dbReference type="InterPro" id="IPR004197">
    <property type="entry name" value="Cellulase_Ig-like"/>
</dbReference>
<organism evidence="7 8">
    <name type="scientific">Parablautia muri</name>
    <dbReference type="NCBI Taxonomy" id="2320879"/>
    <lineage>
        <taxon>Bacteria</taxon>
        <taxon>Bacillati</taxon>
        <taxon>Bacillota</taxon>
        <taxon>Clostridia</taxon>
        <taxon>Lachnospirales</taxon>
        <taxon>Lachnospiraceae</taxon>
        <taxon>Parablautia</taxon>
    </lineage>
</organism>
<dbReference type="Pfam" id="PF02927">
    <property type="entry name" value="CelD_N"/>
    <property type="match status" value="1"/>
</dbReference>
<reference evidence="7" key="1">
    <citation type="submission" date="2018-09" db="EMBL/GenBank/DDBJ databases">
        <title>Murine metabolic-syndrome-specific gut microbial biobank.</title>
        <authorList>
            <person name="Liu C."/>
        </authorList>
    </citation>
    <scope>NUCLEOTIDE SEQUENCE</scope>
    <source>
        <strain evidence="7">D42-62</strain>
    </source>
</reference>
<dbReference type="Gene3D" id="1.50.10.10">
    <property type="match status" value="1"/>
</dbReference>
<protein>
    <submittedName>
        <fullName evidence="7">Endoglucanase</fullName>
    </submittedName>
</protein>
<comment type="caution">
    <text evidence="7">The sequence shown here is derived from an EMBL/GenBank/DDBJ whole genome shotgun (WGS) entry which is preliminary data.</text>
</comment>
<evidence type="ECO:0000256" key="1">
    <source>
        <dbReference type="ARBA" id="ARBA00007072"/>
    </source>
</evidence>
<accession>A0A9X5BG67</accession>
<dbReference type="SUPFAM" id="SSF81296">
    <property type="entry name" value="E set domains"/>
    <property type="match status" value="1"/>
</dbReference>
<keyword evidence="3" id="KW-0119">Carbohydrate metabolism</keyword>
<dbReference type="InterPro" id="IPR001701">
    <property type="entry name" value="Glyco_hydro_9"/>
</dbReference>
<feature type="domain" description="Glycoside hydrolase family 9" evidence="5">
    <location>
        <begin position="97"/>
        <end position="516"/>
    </location>
</feature>
<evidence type="ECO:0000256" key="3">
    <source>
        <dbReference type="ARBA" id="ARBA00023277"/>
    </source>
</evidence>
<comment type="similarity">
    <text evidence="1">Belongs to the glycosyl hydrolase 9 (cellulase E) family.</text>
</comment>
<dbReference type="CDD" id="cd02850">
    <property type="entry name" value="E_set_Cellulase_N"/>
    <property type="match status" value="1"/>
</dbReference>
<dbReference type="EMBL" id="QZDT01000015">
    <property type="protein sequence ID" value="NBJ93104.1"/>
    <property type="molecule type" value="Genomic_DNA"/>
</dbReference>
<dbReference type="GO" id="GO:0030245">
    <property type="term" value="P:cellulose catabolic process"/>
    <property type="evidence" value="ECO:0007669"/>
    <property type="project" value="UniProtKB-KW"/>
</dbReference>
<evidence type="ECO:0000259" key="5">
    <source>
        <dbReference type="Pfam" id="PF00759"/>
    </source>
</evidence>
<dbReference type="InterPro" id="IPR012341">
    <property type="entry name" value="6hp_glycosidase-like_sf"/>
</dbReference>
<keyword evidence="2" id="KW-0136">Cellulose degradation</keyword>
<evidence type="ECO:0000256" key="2">
    <source>
        <dbReference type="ARBA" id="ARBA00023001"/>
    </source>
</evidence>
<dbReference type="Gene3D" id="2.60.40.10">
    <property type="entry name" value="Immunoglobulins"/>
    <property type="match status" value="1"/>
</dbReference>
<dbReference type="OrthoDB" id="9808897at2"/>
<dbReference type="GO" id="GO:0008810">
    <property type="term" value="F:cellulase activity"/>
    <property type="evidence" value="ECO:0007669"/>
    <property type="project" value="InterPro"/>
</dbReference>
<name>A0A9X5BG67_9FIRM</name>
<keyword evidence="4" id="KW-0624">Polysaccharide degradation</keyword>
<dbReference type="Pfam" id="PF00759">
    <property type="entry name" value="Glyco_hydro_9"/>
    <property type="match status" value="1"/>
</dbReference>
<gene>
    <name evidence="7" type="ORF">D5281_10960</name>
</gene>
<feature type="domain" description="Cellulase Ig-like" evidence="6">
    <location>
        <begin position="3"/>
        <end position="80"/>
    </location>
</feature>
<evidence type="ECO:0000313" key="7">
    <source>
        <dbReference type="EMBL" id="NBJ93104.1"/>
    </source>
</evidence>
<keyword evidence="8" id="KW-1185">Reference proteome</keyword>
<evidence type="ECO:0000313" key="8">
    <source>
        <dbReference type="Proteomes" id="UP001154420"/>
    </source>
</evidence>
<dbReference type="InterPro" id="IPR008928">
    <property type="entry name" value="6-hairpin_glycosidase_sf"/>
</dbReference>
<dbReference type="AlphaFoldDB" id="A0A9X5BG67"/>
<dbReference type="SUPFAM" id="SSF48208">
    <property type="entry name" value="Six-hairpin glycosidases"/>
    <property type="match status" value="1"/>
</dbReference>
<dbReference type="InterPro" id="IPR013783">
    <property type="entry name" value="Ig-like_fold"/>
</dbReference>
<dbReference type="InterPro" id="IPR014756">
    <property type="entry name" value="Ig_E-set"/>
</dbReference>
<dbReference type="Proteomes" id="UP001154420">
    <property type="component" value="Unassembled WGS sequence"/>
</dbReference>